<feature type="transmembrane region" description="Helical" evidence="1">
    <location>
        <begin position="236"/>
        <end position="256"/>
    </location>
</feature>
<evidence type="ECO:0000313" key="4">
    <source>
        <dbReference type="Proteomes" id="UP001317488"/>
    </source>
</evidence>
<keyword evidence="4" id="KW-1185">Reference proteome</keyword>
<dbReference type="EMBL" id="CP046617">
    <property type="protein sequence ID" value="WCM40412.1"/>
    <property type="molecule type" value="Genomic_DNA"/>
</dbReference>
<dbReference type="PANTHER" id="PTHR45138">
    <property type="entry name" value="REGULATORY COMPONENTS OF SENSORY TRANSDUCTION SYSTEM"/>
    <property type="match status" value="1"/>
</dbReference>
<feature type="transmembrane region" description="Helical" evidence="1">
    <location>
        <begin position="210"/>
        <end position="230"/>
    </location>
</feature>
<dbReference type="Pfam" id="PF00990">
    <property type="entry name" value="GGDEF"/>
    <property type="match status" value="1"/>
</dbReference>
<gene>
    <name evidence="3" type="ORF">GO600_10175</name>
</gene>
<dbReference type="InterPro" id="IPR000160">
    <property type="entry name" value="GGDEF_dom"/>
</dbReference>
<protein>
    <submittedName>
        <fullName evidence="3">Diguanylate cyclase</fullName>
    </submittedName>
</protein>
<dbReference type="NCBIfam" id="TIGR00254">
    <property type="entry name" value="GGDEF"/>
    <property type="match status" value="1"/>
</dbReference>
<keyword evidence="1" id="KW-0472">Membrane</keyword>
<dbReference type="PANTHER" id="PTHR45138:SF9">
    <property type="entry name" value="DIGUANYLATE CYCLASE DGCM-RELATED"/>
    <property type="match status" value="1"/>
</dbReference>
<keyword evidence="1" id="KW-1133">Transmembrane helix</keyword>
<sequence length="536" mass="59595">MAAYGLGFVALLVFLGLFPPTAPWSERFLTPLVALGGGIFLLKRRRGAWGLGLLLLGLGDLVKTLGDLKDLPRGLYLELPYLVGYAALTWALLKIPGEKPRLSLLLVPLALLGLASALKPELGIDRIYTVWDTLLLLLLLPRLEPVFRERLLGERALWGAGLLLYLVADMAYAFLEAEGAYPTGHPAHLLWILGYLLLAWGMEKEGRGEGVFLGQALALGGLFLMPILLLNDPTPWGVRIMALYGGMVGGLGLLYANHLEWRRTEEKRLRWTRFLEELARLSPRVTQTLSPEAVLVGALEATRHLLPQAVGLEVRGRRGLVGERTPHSLAIPLNGDTAYLYLQKPLEESVPPGFLSLLGERIRQVLRQVEWGTLALTDPLTGLLNRRGLEAELPKLLALARRYQAPISVVMLDIDRFKRVNDTYGHPVGDEVLKHLGRILQASVRREDLAVRYGGEEFLLFLYGADRLAAKEVVERIRYRFRHQRVDPIPYPLTLSAGIAGGEVPESEAQLEDWVLKADYALLRAKETGRDRVTMA</sequence>
<dbReference type="InterPro" id="IPR029787">
    <property type="entry name" value="Nucleotide_cyclase"/>
</dbReference>
<dbReference type="RefSeq" id="WP_028494410.1">
    <property type="nucleotide sequence ID" value="NZ_CP046617.1"/>
</dbReference>
<feature type="transmembrane region" description="Helical" evidence="1">
    <location>
        <begin position="187"/>
        <end position="203"/>
    </location>
</feature>
<dbReference type="CDD" id="cd01949">
    <property type="entry name" value="GGDEF"/>
    <property type="match status" value="1"/>
</dbReference>
<evidence type="ECO:0000256" key="1">
    <source>
        <dbReference type="SAM" id="Phobius"/>
    </source>
</evidence>
<dbReference type="Gene3D" id="3.30.70.270">
    <property type="match status" value="1"/>
</dbReference>
<name>A0ABY7RRV3_9DEIN</name>
<reference evidence="3 4" key="1">
    <citation type="submission" date="2019-12" db="EMBL/GenBank/DDBJ databases">
        <authorList>
            <person name="An T."/>
        </authorList>
    </citation>
    <scope>NUCLEOTIDE SEQUENCE [LARGE SCALE GENOMIC DNA]</scope>
    <source>
        <strain evidence="3 4">JCM 19900</strain>
    </source>
</reference>
<accession>A0ABY7RRV3</accession>
<feature type="transmembrane region" description="Helical" evidence="1">
    <location>
        <begin position="156"/>
        <end position="175"/>
    </location>
</feature>
<evidence type="ECO:0000259" key="2">
    <source>
        <dbReference type="PROSITE" id="PS50887"/>
    </source>
</evidence>
<dbReference type="SMART" id="SM00267">
    <property type="entry name" value="GGDEF"/>
    <property type="match status" value="1"/>
</dbReference>
<keyword evidence="1" id="KW-0812">Transmembrane</keyword>
<feature type="transmembrane region" description="Helical" evidence="1">
    <location>
        <begin position="75"/>
        <end position="95"/>
    </location>
</feature>
<feature type="domain" description="GGDEF" evidence="2">
    <location>
        <begin position="405"/>
        <end position="536"/>
    </location>
</feature>
<dbReference type="InterPro" id="IPR050469">
    <property type="entry name" value="Diguanylate_Cyclase"/>
</dbReference>
<organism evidence="3 4">
    <name type="scientific">Thermus antranikianii</name>
    <dbReference type="NCBI Taxonomy" id="88190"/>
    <lineage>
        <taxon>Bacteria</taxon>
        <taxon>Thermotogati</taxon>
        <taxon>Deinococcota</taxon>
        <taxon>Deinococci</taxon>
        <taxon>Thermales</taxon>
        <taxon>Thermaceae</taxon>
        <taxon>Thermus</taxon>
    </lineage>
</organism>
<proteinExistence type="predicted"/>
<dbReference type="SUPFAM" id="SSF55073">
    <property type="entry name" value="Nucleotide cyclase"/>
    <property type="match status" value="1"/>
</dbReference>
<dbReference type="InterPro" id="IPR043128">
    <property type="entry name" value="Rev_trsase/Diguanyl_cyclase"/>
</dbReference>
<dbReference type="PROSITE" id="PS50887">
    <property type="entry name" value="GGDEF"/>
    <property type="match status" value="1"/>
</dbReference>
<evidence type="ECO:0000313" key="3">
    <source>
        <dbReference type="EMBL" id="WCM40412.1"/>
    </source>
</evidence>
<dbReference type="Proteomes" id="UP001317488">
    <property type="component" value="Chromosome"/>
</dbReference>